<dbReference type="OrthoDB" id="202825at2759"/>
<dbReference type="GO" id="GO:0005524">
    <property type="term" value="F:ATP binding"/>
    <property type="evidence" value="ECO:0007669"/>
    <property type="project" value="UniProtKB-KW"/>
</dbReference>
<feature type="compositionally biased region" description="Basic residues" evidence="4">
    <location>
        <begin position="1"/>
        <end position="16"/>
    </location>
</feature>
<evidence type="ECO:0000256" key="1">
    <source>
        <dbReference type="ARBA" id="ARBA00022598"/>
    </source>
</evidence>
<evidence type="ECO:0000313" key="5">
    <source>
        <dbReference type="EMBL" id="CAG9784611.1"/>
    </source>
</evidence>
<gene>
    <name evidence="5" type="ORF">DIATSA_LOCUS2694</name>
</gene>
<reference evidence="5" key="1">
    <citation type="submission" date="2021-12" db="EMBL/GenBank/DDBJ databases">
        <authorList>
            <person name="King R."/>
        </authorList>
    </citation>
    <scope>NUCLEOTIDE SEQUENCE</scope>
</reference>
<keyword evidence="1" id="KW-0436">Ligase</keyword>
<keyword evidence="6" id="KW-1185">Reference proteome</keyword>
<protein>
    <submittedName>
        <fullName evidence="5">Uncharacterized protein</fullName>
    </submittedName>
</protein>
<sequence>MPHRKKKCLKKKKKKITSPSLPKKKSEPLKDIAGVSGIGINRHPSIIFKRRRAFDKCGVKRLLSPFNRFENNEHRIADIKKRKMPLQKTNHSPGLSPKEKSYIICSCQTRSSRYVKLKCLASTAIKENKIFSIYGSCNAVRKALVERGWVEKIPPDRMNLSKVRNGTFTNKSDLHGELERLLLSNLVDKYNPNFIWRVKDEHYEPPLIDMTKECSTVVNKLRTDALWTTKQGLCSSMKRNYWFYIEDVAEVNGPRSYNSYDFCEIEEFIKDYKITAFVVDYAADNKSSTGKFECIYRQPITTPRYGTAAELFLRGYTLPLDYFYKGKIEIKESYEDPDIGKEYDIKNVLSKLKQFYDTDIMITPEDETEEDRASFECENLETVSCSHNTESENELDVAATVITEQLDEIIDKVSSGNELTIERAILSDDISSYSKSNNNLAILDKIKSVTDIKAFLKSKCNCIDSRVIMNAKSVFNFNKLDDRSKRKNSLSGVHETVKEIVLPKDVYDCKSKTTKNEIIRASSKILTFIKQKEKEYLESIKI</sequence>
<evidence type="ECO:0000256" key="3">
    <source>
        <dbReference type="ARBA" id="ARBA00022840"/>
    </source>
</evidence>
<dbReference type="GO" id="GO:0005930">
    <property type="term" value="C:axoneme"/>
    <property type="evidence" value="ECO:0007669"/>
    <property type="project" value="TreeGrafter"/>
</dbReference>
<dbReference type="EMBL" id="OU893343">
    <property type="protein sequence ID" value="CAG9784611.1"/>
    <property type="molecule type" value="Genomic_DNA"/>
</dbReference>
<name>A0A9N9W6X0_9NEOP</name>
<reference evidence="5" key="2">
    <citation type="submission" date="2022-10" db="EMBL/GenBank/DDBJ databases">
        <authorList>
            <consortium name="ENA_rothamsted_submissions"/>
            <consortium name="culmorum"/>
            <person name="King R."/>
        </authorList>
    </citation>
    <scope>NUCLEOTIDE SEQUENCE</scope>
</reference>
<dbReference type="GO" id="GO:0015630">
    <property type="term" value="C:microtubule cytoskeleton"/>
    <property type="evidence" value="ECO:0007669"/>
    <property type="project" value="TreeGrafter"/>
</dbReference>
<dbReference type="GO" id="GO:0060271">
    <property type="term" value="P:cilium assembly"/>
    <property type="evidence" value="ECO:0007669"/>
    <property type="project" value="TreeGrafter"/>
</dbReference>
<accession>A0A9N9W6X0</accession>
<proteinExistence type="predicted"/>
<dbReference type="Proteomes" id="UP001153714">
    <property type="component" value="Chromosome 12"/>
</dbReference>
<dbReference type="GO" id="GO:0070736">
    <property type="term" value="F:protein-glycine ligase activity, initiating"/>
    <property type="evidence" value="ECO:0007669"/>
    <property type="project" value="TreeGrafter"/>
</dbReference>
<dbReference type="PANTHER" id="PTHR45870:SF2">
    <property type="entry name" value="TUBULIN MONOGLYCYLASE TTLL3"/>
    <property type="match status" value="1"/>
</dbReference>
<keyword evidence="3" id="KW-0067">ATP-binding</keyword>
<dbReference type="GO" id="GO:0003341">
    <property type="term" value="P:cilium movement"/>
    <property type="evidence" value="ECO:0007669"/>
    <property type="project" value="TreeGrafter"/>
</dbReference>
<evidence type="ECO:0000256" key="2">
    <source>
        <dbReference type="ARBA" id="ARBA00022741"/>
    </source>
</evidence>
<dbReference type="InterPro" id="IPR051437">
    <property type="entry name" value="TTLL_monoglycylase"/>
</dbReference>
<dbReference type="PANTHER" id="PTHR45870">
    <property type="entry name" value="TUBULIN MONOGLYCYLASE TTLL3"/>
    <property type="match status" value="1"/>
</dbReference>
<organism evidence="5 6">
    <name type="scientific">Diatraea saccharalis</name>
    <name type="common">sugarcane borer</name>
    <dbReference type="NCBI Taxonomy" id="40085"/>
    <lineage>
        <taxon>Eukaryota</taxon>
        <taxon>Metazoa</taxon>
        <taxon>Ecdysozoa</taxon>
        <taxon>Arthropoda</taxon>
        <taxon>Hexapoda</taxon>
        <taxon>Insecta</taxon>
        <taxon>Pterygota</taxon>
        <taxon>Neoptera</taxon>
        <taxon>Endopterygota</taxon>
        <taxon>Lepidoptera</taxon>
        <taxon>Glossata</taxon>
        <taxon>Ditrysia</taxon>
        <taxon>Pyraloidea</taxon>
        <taxon>Crambidae</taxon>
        <taxon>Crambinae</taxon>
        <taxon>Diatraea</taxon>
    </lineage>
</organism>
<dbReference type="AlphaFoldDB" id="A0A9N9W6X0"/>
<evidence type="ECO:0000313" key="6">
    <source>
        <dbReference type="Proteomes" id="UP001153714"/>
    </source>
</evidence>
<keyword evidence="2" id="KW-0547">Nucleotide-binding</keyword>
<feature type="region of interest" description="Disordered" evidence="4">
    <location>
        <begin position="1"/>
        <end position="28"/>
    </location>
</feature>
<evidence type="ECO:0000256" key="4">
    <source>
        <dbReference type="SAM" id="MobiDB-lite"/>
    </source>
</evidence>